<dbReference type="InterPro" id="IPR015943">
    <property type="entry name" value="WD40/YVTN_repeat-like_dom_sf"/>
</dbReference>
<evidence type="ECO:0000313" key="1">
    <source>
        <dbReference type="EMBL" id="SDE52657.1"/>
    </source>
</evidence>
<sequence>MVSGCTSDKGTIAFAPSPSWTEVTTEPAWELDGYTVFGEVSSAGEVFILHALNAEDELVALGIEAETGERRWEYFATYSSTVAGVQFDIDTSGARAVFMQVTDLENSFSWPDIALLDVNSGAVQWRYYGGAVTAAPAFCGTDNEFVCFTSWLRGSGSDMEFQHIVLDAESGALVSTAVLQDPRRLETELFIDADGNLMRIDLDGVERWLTPVSDLFGSNDLSPDNGWGFELHEEGFYYGGLGLISATDEEGHYEADLSLGAVAAFDQETGESIWIEAGVTRCPVFGMSEEAPVRCRADATFTSVDEEGTFEGTMSIEGFDPVTGRSTWTWEAEGLGEALYTESDTVLQVTETVYLLALPSGKVLIDLSTGATSSAEGQVPLWCSEAETIRPGRLIHDDEDYNGRATVNRWPCDQNGAPTGEVVTVPEFAGPAIGDHFAWIDGERLHAVRIID</sequence>
<dbReference type="Proteomes" id="UP000198949">
    <property type="component" value="Unassembled WGS sequence"/>
</dbReference>
<name>A0A1G7DMA0_9ACTN</name>
<keyword evidence="2" id="KW-1185">Reference proteome</keyword>
<dbReference type="AlphaFoldDB" id="A0A1G7DMA0"/>
<dbReference type="Gene3D" id="2.130.10.10">
    <property type="entry name" value="YVTN repeat-like/Quinoprotein amine dehydrogenase"/>
    <property type="match status" value="1"/>
</dbReference>
<dbReference type="InterPro" id="IPR011047">
    <property type="entry name" value="Quinoprotein_ADH-like_sf"/>
</dbReference>
<evidence type="ECO:0000313" key="2">
    <source>
        <dbReference type="Proteomes" id="UP000198949"/>
    </source>
</evidence>
<dbReference type="SUPFAM" id="SSF50998">
    <property type="entry name" value="Quinoprotein alcohol dehydrogenase-like"/>
    <property type="match status" value="1"/>
</dbReference>
<evidence type="ECO:0008006" key="3">
    <source>
        <dbReference type="Google" id="ProtNLM"/>
    </source>
</evidence>
<dbReference type="EMBL" id="FNAD01000026">
    <property type="protein sequence ID" value="SDE52657.1"/>
    <property type="molecule type" value="Genomic_DNA"/>
</dbReference>
<reference evidence="2" key="1">
    <citation type="submission" date="2016-10" db="EMBL/GenBank/DDBJ databases">
        <authorList>
            <person name="Varghese N."/>
            <person name="Submissions S."/>
        </authorList>
    </citation>
    <scope>NUCLEOTIDE SEQUENCE [LARGE SCALE GENOMIC DNA]</scope>
    <source>
        <strain evidence="2">CGMCC 4.3516</strain>
    </source>
</reference>
<accession>A0A1G7DMA0</accession>
<gene>
    <name evidence="1" type="ORF">SAMN05216270_12641</name>
</gene>
<organism evidence="1 2">
    <name type="scientific">Glycomyces harbinensis</name>
    <dbReference type="NCBI Taxonomy" id="58114"/>
    <lineage>
        <taxon>Bacteria</taxon>
        <taxon>Bacillati</taxon>
        <taxon>Actinomycetota</taxon>
        <taxon>Actinomycetes</taxon>
        <taxon>Glycomycetales</taxon>
        <taxon>Glycomycetaceae</taxon>
        <taxon>Glycomyces</taxon>
    </lineage>
</organism>
<protein>
    <recommendedName>
        <fullName evidence="3">PQQ-like domain-containing protein</fullName>
    </recommendedName>
</protein>
<proteinExistence type="predicted"/>